<dbReference type="AlphaFoldDB" id="A0A1W6MRW0"/>
<keyword evidence="1" id="KW-1133">Transmembrane helix</keyword>
<evidence type="ECO:0008006" key="4">
    <source>
        <dbReference type="Google" id="ProtNLM"/>
    </source>
</evidence>
<gene>
    <name evidence="2" type="ORF">B1812_03530</name>
</gene>
<dbReference type="RefSeq" id="WP_085770370.1">
    <property type="nucleotide sequence ID" value="NZ_AP027149.1"/>
</dbReference>
<evidence type="ECO:0000313" key="2">
    <source>
        <dbReference type="EMBL" id="ARN80305.1"/>
    </source>
</evidence>
<dbReference type="STRING" id="655015.B1812_03530"/>
<name>A0A1W6MRW0_9HYPH</name>
<organism evidence="2 3">
    <name type="scientific">Methylocystis bryophila</name>
    <dbReference type="NCBI Taxonomy" id="655015"/>
    <lineage>
        <taxon>Bacteria</taxon>
        <taxon>Pseudomonadati</taxon>
        <taxon>Pseudomonadota</taxon>
        <taxon>Alphaproteobacteria</taxon>
        <taxon>Hyphomicrobiales</taxon>
        <taxon>Methylocystaceae</taxon>
        <taxon>Methylocystis</taxon>
    </lineage>
</organism>
<keyword evidence="1" id="KW-0812">Transmembrane</keyword>
<dbReference type="Proteomes" id="UP000193978">
    <property type="component" value="Chromosome"/>
</dbReference>
<feature type="transmembrane region" description="Helical" evidence="1">
    <location>
        <begin position="75"/>
        <end position="94"/>
    </location>
</feature>
<reference evidence="2 3" key="1">
    <citation type="submission" date="2017-02" db="EMBL/GenBank/DDBJ databases">
        <authorList>
            <person name="Peterson S.W."/>
        </authorList>
    </citation>
    <scope>NUCLEOTIDE SEQUENCE [LARGE SCALE GENOMIC DNA]</scope>
    <source>
        <strain evidence="2 3">S285</strain>
    </source>
</reference>
<evidence type="ECO:0000313" key="3">
    <source>
        <dbReference type="Proteomes" id="UP000193978"/>
    </source>
</evidence>
<evidence type="ECO:0000256" key="1">
    <source>
        <dbReference type="SAM" id="Phobius"/>
    </source>
</evidence>
<keyword evidence="1" id="KW-0472">Membrane</keyword>
<sequence length="106" mass="11208">MLRFLVRAIGLLLLAGGFIALIVDGTRSLAGGSLHVASIDASLQTMGAQAYPSLEKWVLAHLPAFVWDPLVVHLLRVPLSGALLLLGGLCVILAHKAPQEFGYPAE</sequence>
<accession>A0A1W6MRW0</accession>
<dbReference type="EMBL" id="CP019948">
    <property type="protein sequence ID" value="ARN80305.1"/>
    <property type="molecule type" value="Genomic_DNA"/>
</dbReference>
<proteinExistence type="predicted"/>
<dbReference type="KEGG" id="mbry:B1812_03530"/>
<protein>
    <recommendedName>
        <fullName evidence="4">PetM family of cytochrome b6f complex subunit 7</fullName>
    </recommendedName>
</protein>
<keyword evidence="3" id="KW-1185">Reference proteome</keyword>